<dbReference type="Proteomes" id="UP000053237">
    <property type="component" value="Unassembled WGS sequence"/>
</dbReference>
<dbReference type="InParanoid" id="A0A024G9A3"/>
<organism evidence="2 3">
    <name type="scientific">Albugo candida</name>
    <dbReference type="NCBI Taxonomy" id="65357"/>
    <lineage>
        <taxon>Eukaryota</taxon>
        <taxon>Sar</taxon>
        <taxon>Stramenopiles</taxon>
        <taxon>Oomycota</taxon>
        <taxon>Peronosporomycetes</taxon>
        <taxon>Albuginales</taxon>
        <taxon>Albuginaceae</taxon>
        <taxon>Albugo</taxon>
    </lineage>
</organism>
<dbReference type="AlphaFoldDB" id="A0A024G9A3"/>
<keyword evidence="1" id="KW-0812">Transmembrane</keyword>
<keyword evidence="1" id="KW-1133">Transmembrane helix</keyword>
<keyword evidence="3" id="KW-1185">Reference proteome</keyword>
<protein>
    <submittedName>
        <fullName evidence="2">Uncharacterized protein</fullName>
    </submittedName>
</protein>
<keyword evidence="1" id="KW-0472">Membrane</keyword>
<reference evidence="2 3" key="1">
    <citation type="submission" date="2012-05" db="EMBL/GenBank/DDBJ databases">
        <title>Recombination and specialization in a pathogen metapopulation.</title>
        <authorList>
            <person name="Gardiner A."/>
            <person name="Kemen E."/>
            <person name="Schultz-Larsen T."/>
            <person name="MacLean D."/>
            <person name="Van Oosterhout C."/>
            <person name="Jones J.D.G."/>
        </authorList>
    </citation>
    <scope>NUCLEOTIDE SEQUENCE [LARGE SCALE GENOMIC DNA]</scope>
    <source>
        <strain evidence="2 3">Ac Nc2</strain>
    </source>
</reference>
<evidence type="ECO:0000256" key="1">
    <source>
        <dbReference type="SAM" id="Phobius"/>
    </source>
</evidence>
<evidence type="ECO:0000313" key="2">
    <source>
        <dbReference type="EMBL" id="CCI43140.1"/>
    </source>
</evidence>
<accession>A0A024G9A3</accession>
<dbReference type="EMBL" id="CAIX01000044">
    <property type="protein sequence ID" value="CCI43140.1"/>
    <property type="molecule type" value="Genomic_DNA"/>
</dbReference>
<evidence type="ECO:0000313" key="3">
    <source>
        <dbReference type="Proteomes" id="UP000053237"/>
    </source>
</evidence>
<feature type="transmembrane region" description="Helical" evidence="1">
    <location>
        <begin position="93"/>
        <end position="114"/>
    </location>
</feature>
<sequence>MCVKKRKEEMKPSGNGQDQYTLFFARLIFKLLCTNLLVTYAQHSGWHQIFSTTINCQSSDQTYEPRITDTCDYCTKLPFLPDKMVRTKRLNKAKIVVIIITVLCMMKLCAFHKLELKLSCSTSNNSNRVSTPFTLTFTSCQHTVESAIRWLRNELIRPT</sequence>
<name>A0A024G9A3_9STRA</name>
<gene>
    <name evidence="2" type="ORF">BN9_039240</name>
</gene>
<comment type="caution">
    <text evidence="2">The sequence shown here is derived from an EMBL/GenBank/DDBJ whole genome shotgun (WGS) entry which is preliminary data.</text>
</comment>
<proteinExistence type="predicted"/>